<organism evidence="1 2">
    <name type="scientific">Zootermopsis nevadensis</name>
    <name type="common">Dampwood termite</name>
    <dbReference type="NCBI Taxonomy" id="136037"/>
    <lineage>
        <taxon>Eukaryota</taxon>
        <taxon>Metazoa</taxon>
        <taxon>Ecdysozoa</taxon>
        <taxon>Arthropoda</taxon>
        <taxon>Hexapoda</taxon>
        <taxon>Insecta</taxon>
        <taxon>Pterygota</taxon>
        <taxon>Neoptera</taxon>
        <taxon>Polyneoptera</taxon>
        <taxon>Dictyoptera</taxon>
        <taxon>Blattodea</taxon>
        <taxon>Blattoidea</taxon>
        <taxon>Termitoidae</taxon>
        <taxon>Termopsidae</taxon>
        <taxon>Zootermopsis</taxon>
    </lineage>
</organism>
<dbReference type="InParanoid" id="A0A067RKN4"/>
<dbReference type="Proteomes" id="UP000027135">
    <property type="component" value="Unassembled WGS sequence"/>
</dbReference>
<sequence length="109" mass="12813">MPHPSHSSRLNHPDNIGGGEQNLKLIIKFSPCPIIFYPRPKYPPQHPILKHLQSVFLPLSERPCFTPIQNNRQNYCFAYINLQVLRNQTGRQNIMMKKTVFWILSIIQY</sequence>
<reference evidence="1 2" key="1">
    <citation type="journal article" date="2014" name="Nat. Commun.">
        <title>Molecular traces of alternative social organization in a termite genome.</title>
        <authorList>
            <person name="Terrapon N."/>
            <person name="Li C."/>
            <person name="Robertson H.M."/>
            <person name="Ji L."/>
            <person name="Meng X."/>
            <person name="Booth W."/>
            <person name="Chen Z."/>
            <person name="Childers C.P."/>
            <person name="Glastad K.M."/>
            <person name="Gokhale K."/>
            <person name="Gowin J."/>
            <person name="Gronenberg W."/>
            <person name="Hermansen R.A."/>
            <person name="Hu H."/>
            <person name="Hunt B.G."/>
            <person name="Huylmans A.K."/>
            <person name="Khalil S.M."/>
            <person name="Mitchell R.D."/>
            <person name="Munoz-Torres M.C."/>
            <person name="Mustard J.A."/>
            <person name="Pan H."/>
            <person name="Reese J.T."/>
            <person name="Scharf M.E."/>
            <person name="Sun F."/>
            <person name="Vogel H."/>
            <person name="Xiao J."/>
            <person name="Yang W."/>
            <person name="Yang Z."/>
            <person name="Yang Z."/>
            <person name="Zhou J."/>
            <person name="Zhu J."/>
            <person name="Brent C.S."/>
            <person name="Elsik C.G."/>
            <person name="Goodisman M.A."/>
            <person name="Liberles D.A."/>
            <person name="Roe R.M."/>
            <person name="Vargo E.L."/>
            <person name="Vilcinskas A."/>
            <person name="Wang J."/>
            <person name="Bornberg-Bauer E."/>
            <person name="Korb J."/>
            <person name="Zhang G."/>
            <person name="Liebig J."/>
        </authorList>
    </citation>
    <scope>NUCLEOTIDE SEQUENCE [LARGE SCALE GENOMIC DNA]</scope>
    <source>
        <tissue evidence="1">Whole organism</tissue>
    </source>
</reference>
<evidence type="ECO:0000313" key="1">
    <source>
        <dbReference type="EMBL" id="KDR24436.1"/>
    </source>
</evidence>
<dbReference type="EMBL" id="KK852412">
    <property type="protein sequence ID" value="KDR24436.1"/>
    <property type="molecule type" value="Genomic_DNA"/>
</dbReference>
<gene>
    <name evidence="1" type="ORF">L798_06503</name>
</gene>
<evidence type="ECO:0000313" key="2">
    <source>
        <dbReference type="Proteomes" id="UP000027135"/>
    </source>
</evidence>
<dbReference type="AlphaFoldDB" id="A0A067RKN4"/>
<proteinExistence type="predicted"/>
<name>A0A067RKN4_ZOONE</name>
<keyword evidence="2" id="KW-1185">Reference proteome</keyword>
<accession>A0A067RKN4</accession>
<protein>
    <submittedName>
        <fullName evidence="1">Uncharacterized protein</fullName>
    </submittedName>
</protein>